<evidence type="ECO:0000313" key="3">
    <source>
        <dbReference type="Proteomes" id="UP000249008"/>
    </source>
</evidence>
<dbReference type="RefSeq" id="WP_005981876.1">
    <property type="nucleotide sequence ID" value="NZ_CABKNW010000005.1"/>
</dbReference>
<dbReference type="EMBL" id="LS483487">
    <property type="protein sequence ID" value="SQJ06810.1"/>
    <property type="molecule type" value="Genomic_DNA"/>
</dbReference>
<keyword evidence="1" id="KW-1133">Transmembrane helix</keyword>
<feature type="transmembrane region" description="Helical" evidence="1">
    <location>
        <begin position="235"/>
        <end position="253"/>
    </location>
</feature>
<organism evidence="2 3">
    <name type="scientific">Fusobacterium ulcerans</name>
    <dbReference type="NCBI Taxonomy" id="861"/>
    <lineage>
        <taxon>Bacteria</taxon>
        <taxon>Fusobacteriati</taxon>
        <taxon>Fusobacteriota</taxon>
        <taxon>Fusobacteriia</taxon>
        <taxon>Fusobacteriales</taxon>
        <taxon>Fusobacteriaceae</taxon>
        <taxon>Fusobacterium</taxon>
    </lineage>
</organism>
<protein>
    <recommendedName>
        <fullName evidence="4">Polysaccharide chain length determinant N-terminal domain-containing protein</fullName>
    </recommendedName>
</protein>
<gene>
    <name evidence="2" type="ORF">NCTC12112_02037</name>
</gene>
<feature type="transmembrane region" description="Helical" evidence="1">
    <location>
        <begin position="28"/>
        <end position="46"/>
    </location>
</feature>
<name>A0AAX2JBN8_9FUSO</name>
<reference evidence="2 3" key="1">
    <citation type="submission" date="2018-06" db="EMBL/GenBank/DDBJ databases">
        <authorList>
            <consortium name="Pathogen Informatics"/>
            <person name="Doyle S."/>
        </authorList>
    </citation>
    <scope>NUCLEOTIDE SEQUENCE [LARGE SCALE GENOMIC DNA]</scope>
    <source>
        <strain evidence="2 3">NCTC12112</strain>
    </source>
</reference>
<sequence length="270" mass="32171">MNKDRIEDMEEEIDIYEIVDIFLEWKKMFFSIVVVVFIASIIVSYSQNRNKKDELRIEFHIDKERVLNDELYQKSGILFPRLDLENISKYIKKSALQQEIPIIQNIKQYNYGSNIIEIRNIKKENNTIYFLESKDGEKLFAEKDKIFFEINKYISKKMEEMITVEEKKATGNIEYFSGEMTRSTDTVRREELRKTIEICLEQMRTLTGLKLQKGYENMVVIDNVSMNKKDNFLKIFLMMNIFGIVAGIFAVMLCEFSKKYNQRKLKTKIK</sequence>
<accession>A0AAX2JBN8</accession>
<dbReference type="GeneID" id="78453330"/>
<keyword evidence="1" id="KW-0812">Transmembrane</keyword>
<keyword evidence="1" id="KW-0472">Membrane</keyword>
<evidence type="ECO:0008006" key="4">
    <source>
        <dbReference type="Google" id="ProtNLM"/>
    </source>
</evidence>
<dbReference type="Proteomes" id="UP000249008">
    <property type="component" value="Chromosome 1"/>
</dbReference>
<dbReference type="KEGG" id="ful:C4N20_00815"/>
<dbReference type="AlphaFoldDB" id="A0AAX2JBN8"/>
<evidence type="ECO:0000313" key="2">
    <source>
        <dbReference type="EMBL" id="SQJ06810.1"/>
    </source>
</evidence>
<evidence type="ECO:0000256" key="1">
    <source>
        <dbReference type="SAM" id="Phobius"/>
    </source>
</evidence>
<proteinExistence type="predicted"/>